<dbReference type="OrthoDB" id="2984728at2759"/>
<keyword evidence="2" id="KW-1185">Reference proteome</keyword>
<dbReference type="EMBL" id="JAAOAN010000279">
    <property type="protein sequence ID" value="KAF5712517.1"/>
    <property type="molecule type" value="Genomic_DNA"/>
</dbReference>
<protein>
    <submittedName>
        <fullName evidence="1">Uncharacterized protein</fullName>
    </submittedName>
</protein>
<name>A0A8H5YJC7_9HYPO</name>
<organism evidence="1 2">
    <name type="scientific">Fusarium mundagurra</name>
    <dbReference type="NCBI Taxonomy" id="1567541"/>
    <lineage>
        <taxon>Eukaryota</taxon>
        <taxon>Fungi</taxon>
        <taxon>Dikarya</taxon>
        <taxon>Ascomycota</taxon>
        <taxon>Pezizomycotina</taxon>
        <taxon>Sordariomycetes</taxon>
        <taxon>Hypocreomycetidae</taxon>
        <taxon>Hypocreales</taxon>
        <taxon>Nectriaceae</taxon>
        <taxon>Fusarium</taxon>
        <taxon>Fusarium fujikuroi species complex</taxon>
    </lineage>
</organism>
<dbReference type="Proteomes" id="UP000544331">
    <property type="component" value="Unassembled WGS sequence"/>
</dbReference>
<evidence type="ECO:0000313" key="1">
    <source>
        <dbReference type="EMBL" id="KAF5712517.1"/>
    </source>
</evidence>
<dbReference type="AlphaFoldDB" id="A0A8H5YJC7"/>
<reference evidence="1 2" key="1">
    <citation type="submission" date="2020-05" db="EMBL/GenBank/DDBJ databases">
        <title>Identification and distribution of gene clusters putatively required for synthesis of sphingolipid metabolism inhibitors in phylogenetically diverse species of the filamentous fungus Fusarium.</title>
        <authorList>
            <person name="Kim H.-S."/>
            <person name="Busman M."/>
            <person name="Brown D.W."/>
            <person name="Divon H."/>
            <person name="Uhlig S."/>
            <person name="Proctor R.H."/>
        </authorList>
    </citation>
    <scope>NUCLEOTIDE SEQUENCE [LARGE SCALE GENOMIC DNA]</scope>
    <source>
        <strain evidence="1 2">NRRL 66235</strain>
    </source>
</reference>
<accession>A0A8H5YJC7</accession>
<evidence type="ECO:0000313" key="2">
    <source>
        <dbReference type="Proteomes" id="UP000544331"/>
    </source>
</evidence>
<proteinExistence type="predicted"/>
<sequence>MPSAQGPIQSHQPGQFTASFDINGSLYLFSGRFNPPTQPFESAIATLEYNFPEGLEGSQEFTGTIGSGDEVSFTFSDGTTIKWPLDIPINPASHVTGGGVWSQG</sequence>
<gene>
    <name evidence="1" type="ORF">FMUND_8398</name>
</gene>
<comment type="caution">
    <text evidence="1">The sequence shown here is derived from an EMBL/GenBank/DDBJ whole genome shotgun (WGS) entry which is preliminary data.</text>
</comment>